<organism evidence="11 12">
    <name type="scientific">Sulfuriferula multivorans</name>
    <dbReference type="NCBI Taxonomy" id="1559896"/>
    <lineage>
        <taxon>Bacteria</taxon>
        <taxon>Pseudomonadati</taxon>
        <taxon>Pseudomonadota</taxon>
        <taxon>Betaproteobacteria</taxon>
        <taxon>Nitrosomonadales</taxon>
        <taxon>Sulfuricellaceae</taxon>
        <taxon>Sulfuriferula</taxon>
    </lineage>
</organism>
<keyword evidence="12" id="KW-1185">Reference proteome</keyword>
<sequence length="1076" mass="119114">MASTRSKLIITGSGLLIVGVLAGFLAWEFTTSTLQAKYLSEYAARMHFKLEPGPSPSIRFPHDGPYDVRLGYTRLPDFSKRLTSSGFAIAAQALISPAMAQMADSDLFLPYHEKDQTGLTLYDTTGAVMFSSRTPQRVFSDFQSIPALMRDSLLFIENRELLSTDNPKRNPAVEWDRLAQAVMDKIVQIFRPEHDVPGGSTLATQIEKYRHSPDGLTLSMGDKLQQMESASVRAYLDGENTLPARRRVVLDYLNTVPLSAAPGFGEVIGLPDALWAWYDLDYREVVRLLNANQPDHATANAFKHVLSLLIAQRKPSFYLGSNRKALNDHTNIYLRLLAKAGLISPALRDAALAIPLRFNIQRAVSSRDFVEQKAANAVRSRLAGLLGMNRLYDVDRLDLSASSTLNAIAQKAVSRLLISLNSPEGAHAVGIYGKNLLSPENDLSKIIYSFTLYEISPQGALLRVQADNLNQPFDINKGAKLDLGSTAKLRTLISYLEIVSKLRNAYLQLPDKRLHEIAHQDNDAIAQWAAQYLLTAQDKSLAAMLEGAMNRTYSADPSTGFFTGGGLLHFVNFNKDDNGRRMNLWEATRNSVNLVYIRVMRDIVRHYIAQNPGVVGRILEDASNPARKTYLERFADREGQAFLLRFHKKYRGLKPTQVTEKLFSEVHPVPRRLAAIYRYIAPDASLSAFSSFLRGRALDGTTLSDREIQTLYSQNATDAYSLADRGYIAQIHPLELWLVRYLRSHPTATFADIVAASHDQRIEVYNWLFKTSRKNAQDQRIHSLLEVEAFQNIYRDWKRLGYPFDSLVPSYATAIGSSADRPAALAELMGVVVNNGVRLPAVSIQELHFAAGTPYETVFVRQQPQGERLLPVELTQVVRRALQGVVEHGTAARLNGAFKDAKGNPIIMGGKTGTGDHRYKTFGAGGNLLTSRVVNRTATMVFFLGDRFFGTMTALVPGEEAAKYRFTSSLPAQLLKEMGPELSNVLAPIEGQTAAETGQDSTTVPQPSQAKPQHSQSPSSSKKASTPMPPVKPAPDSEPEETTPGTPLKPDTNISSPLPELPASDEEHKPKSEETY</sequence>
<feature type="region of interest" description="Disordered" evidence="9">
    <location>
        <begin position="994"/>
        <end position="1076"/>
    </location>
</feature>
<feature type="domain" description="Glycosyl transferase family 51" evidence="10">
    <location>
        <begin position="134"/>
        <end position="284"/>
    </location>
</feature>
<dbReference type="SUPFAM" id="SSF53955">
    <property type="entry name" value="Lysozyme-like"/>
    <property type="match status" value="1"/>
</dbReference>
<dbReference type="OrthoDB" id="8552189at2"/>
<evidence type="ECO:0000313" key="11">
    <source>
        <dbReference type="EMBL" id="GBL44231.1"/>
    </source>
</evidence>
<dbReference type="RefSeq" id="WP_124703085.1">
    <property type="nucleotide sequence ID" value="NZ_BGOW01000001.1"/>
</dbReference>
<feature type="compositionally biased region" description="Basic and acidic residues" evidence="9">
    <location>
        <begin position="1065"/>
        <end position="1076"/>
    </location>
</feature>
<dbReference type="AlphaFoldDB" id="A0A401J9D9"/>
<evidence type="ECO:0000256" key="9">
    <source>
        <dbReference type="SAM" id="MobiDB-lite"/>
    </source>
</evidence>
<dbReference type="PANTHER" id="PTHR32282">
    <property type="entry name" value="BINDING PROTEIN TRANSPEPTIDASE, PUTATIVE-RELATED"/>
    <property type="match status" value="1"/>
</dbReference>
<evidence type="ECO:0000256" key="5">
    <source>
        <dbReference type="ARBA" id="ARBA00022679"/>
    </source>
</evidence>
<name>A0A401J9D9_9PROT</name>
<comment type="catalytic activity">
    <reaction evidence="8">
        <text>[GlcNAc-(1-&gt;4)-Mur2Ac(oyl-L-Ala-gamma-D-Glu-L-Lys-D-Ala-D-Ala)](n)-di-trans,octa-cis-undecaprenyl diphosphate + beta-D-GlcNAc-(1-&gt;4)-Mur2Ac(oyl-L-Ala-gamma-D-Glu-L-Lys-D-Ala-D-Ala)-di-trans,octa-cis-undecaprenyl diphosphate = [GlcNAc-(1-&gt;4)-Mur2Ac(oyl-L-Ala-gamma-D-Glu-L-Lys-D-Ala-D-Ala)](n+1)-di-trans,octa-cis-undecaprenyl diphosphate + di-trans,octa-cis-undecaprenyl diphosphate + H(+)</text>
        <dbReference type="Rhea" id="RHEA:23708"/>
        <dbReference type="Rhea" id="RHEA-COMP:9602"/>
        <dbReference type="Rhea" id="RHEA-COMP:9603"/>
        <dbReference type="ChEBI" id="CHEBI:15378"/>
        <dbReference type="ChEBI" id="CHEBI:58405"/>
        <dbReference type="ChEBI" id="CHEBI:60033"/>
        <dbReference type="ChEBI" id="CHEBI:78435"/>
        <dbReference type="EC" id="2.4.99.28"/>
    </reaction>
</comment>
<evidence type="ECO:0000256" key="2">
    <source>
        <dbReference type="ARBA" id="ARBA00022645"/>
    </source>
</evidence>
<dbReference type="GO" id="GO:0030288">
    <property type="term" value="C:outer membrane-bounded periplasmic space"/>
    <property type="evidence" value="ECO:0007669"/>
    <property type="project" value="TreeGrafter"/>
</dbReference>
<dbReference type="EMBL" id="BGOW01000001">
    <property type="protein sequence ID" value="GBL44231.1"/>
    <property type="molecule type" value="Genomic_DNA"/>
</dbReference>
<evidence type="ECO:0000259" key="10">
    <source>
        <dbReference type="Pfam" id="PF00912"/>
    </source>
</evidence>
<keyword evidence="3" id="KW-0645">Protease</keyword>
<dbReference type="PANTHER" id="PTHR32282:SF24">
    <property type="entry name" value="GLYCOSYL TRANSFERASE FAMILY 51 DOMAIN-CONTAINING PROTEIN"/>
    <property type="match status" value="1"/>
</dbReference>
<dbReference type="EC" id="2.4.99.28" evidence="7"/>
<dbReference type="Proteomes" id="UP000286806">
    <property type="component" value="Unassembled WGS sequence"/>
</dbReference>
<keyword evidence="2 11" id="KW-0121">Carboxypeptidase</keyword>
<proteinExistence type="predicted"/>
<feature type="compositionally biased region" description="Low complexity" evidence="9">
    <location>
        <begin position="1005"/>
        <end position="1026"/>
    </location>
</feature>
<dbReference type="InterPro" id="IPR050396">
    <property type="entry name" value="Glycosyltr_51/Transpeptidase"/>
</dbReference>
<dbReference type="InterPro" id="IPR012338">
    <property type="entry name" value="Beta-lactam/transpept-like"/>
</dbReference>
<evidence type="ECO:0000256" key="1">
    <source>
        <dbReference type="ARBA" id="ARBA00004752"/>
    </source>
</evidence>
<protein>
    <recommendedName>
        <fullName evidence="7">peptidoglycan glycosyltransferase</fullName>
        <ecNumber evidence="7">2.4.99.28</ecNumber>
    </recommendedName>
</protein>
<dbReference type="InterPro" id="IPR023346">
    <property type="entry name" value="Lysozyme-like_dom_sf"/>
</dbReference>
<dbReference type="GO" id="GO:0008955">
    <property type="term" value="F:peptidoglycan glycosyltransferase activity"/>
    <property type="evidence" value="ECO:0007669"/>
    <property type="project" value="UniProtKB-EC"/>
</dbReference>
<evidence type="ECO:0000256" key="8">
    <source>
        <dbReference type="ARBA" id="ARBA00049902"/>
    </source>
</evidence>
<dbReference type="SUPFAM" id="SSF56601">
    <property type="entry name" value="beta-lactamase/transpeptidase-like"/>
    <property type="match status" value="1"/>
</dbReference>
<evidence type="ECO:0000256" key="4">
    <source>
        <dbReference type="ARBA" id="ARBA00022676"/>
    </source>
</evidence>
<reference evidence="11 12" key="1">
    <citation type="journal article" date="2019" name="Front. Microbiol.">
        <title>Genomes of Neutrophilic Sulfur-Oxidizing Chemolithoautotrophs Representing 9 Proteobacterial Species From 8 Genera.</title>
        <authorList>
            <person name="Watanabe T."/>
            <person name="Kojima H."/>
            <person name="Umezawa K."/>
            <person name="Hori C."/>
            <person name="Takasuka T.E."/>
            <person name="Kato Y."/>
            <person name="Fukui M."/>
        </authorList>
    </citation>
    <scope>NUCLEOTIDE SEQUENCE [LARGE SCALE GENOMIC DNA]</scope>
    <source>
        <strain evidence="11 12">TTN</strain>
    </source>
</reference>
<evidence type="ECO:0000256" key="6">
    <source>
        <dbReference type="ARBA" id="ARBA00023268"/>
    </source>
</evidence>
<keyword evidence="4" id="KW-0328">Glycosyltransferase</keyword>
<keyword evidence="3" id="KW-0378">Hydrolase</keyword>
<dbReference type="InterPro" id="IPR036950">
    <property type="entry name" value="PBP_transglycosylase"/>
</dbReference>
<evidence type="ECO:0000256" key="3">
    <source>
        <dbReference type="ARBA" id="ARBA00022670"/>
    </source>
</evidence>
<keyword evidence="5" id="KW-0808">Transferase</keyword>
<dbReference type="Gene3D" id="1.10.3810.10">
    <property type="entry name" value="Biosynthetic peptidoglycan transglycosylase-like"/>
    <property type="match status" value="1"/>
</dbReference>
<dbReference type="GO" id="GO:0006508">
    <property type="term" value="P:proteolysis"/>
    <property type="evidence" value="ECO:0007669"/>
    <property type="project" value="UniProtKB-KW"/>
</dbReference>
<feature type="compositionally biased region" description="Polar residues" evidence="9">
    <location>
        <begin position="994"/>
        <end position="1004"/>
    </location>
</feature>
<dbReference type="InterPro" id="IPR001264">
    <property type="entry name" value="Glyco_trans_51"/>
</dbReference>
<comment type="caution">
    <text evidence="11">The sequence shown here is derived from an EMBL/GenBank/DDBJ whole genome shotgun (WGS) entry which is preliminary data.</text>
</comment>
<dbReference type="Pfam" id="PF00912">
    <property type="entry name" value="Transgly"/>
    <property type="match status" value="1"/>
</dbReference>
<evidence type="ECO:0000313" key="12">
    <source>
        <dbReference type="Proteomes" id="UP000286806"/>
    </source>
</evidence>
<evidence type="ECO:0000256" key="7">
    <source>
        <dbReference type="ARBA" id="ARBA00044770"/>
    </source>
</evidence>
<comment type="pathway">
    <text evidence="1">Cell wall biogenesis; peptidoglycan biosynthesis.</text>
</comment>
<dbReference type="GO" id="GO:0004180">
    <property type="term" value="F:carboxypeptidase activity"/>
    <property type="evidence" value="ECO:0007669"/>
    <property type="project" value="UniProtKB-KW"/>
</dbReference>
<dbReference type="GO" id="GO:0009252">
    <property type="term" value="P:peptidoglycan biosynthetic process"/>
    <property type="evidence" value="ECO:0007669"/>
    <property type="project" value="TreeGrafter"/>
</dbReference>
<dbReference type="Gene3D" id="3.40.710.10">
    <property type="entry name" value="DD-peptidase/beta-lactamase superfamily"/>
    <property type="match status" value="1"/>
</dbReference>
<keyword evidence="6" id="KW-0511">Multifunctional enzyme</keyword>
<gene>
    <name evidence="11" type="ORF">SFMTTN_0026</name>
</gene>
<accession>A0A401J9D9</accession>